<dbReference type="InterPro" id="IPR050188">
    <property type="entry name" value="RluA_PseudoU_synthase"/>
</dbReference>
<reference evidence="3 4" key="1">
    <citation type="journal article" date="2020" name="G3 (Bethesda)">
        <title>Improved Reference Genome for Cyclotella cryptica CCMP332, a Model for Cell Wall Morphogenesis, Salinity Adaptation, and Lipid Production in Diatoms (Bacillariophyta).</title>
        <authorList>
            <person name="Roberts W.R."/>
            <person name="Downey K.M."/>
            <person name="Ruck E.C."/>
            <person name="Traller J.C."/>
            <person name="Alverson A.J."/>
        </authorList>
    </citation>
    <scope>NUCLEOTIDE SEQUENCE [LARGE SCALE GENOMIC DNA]</scope>
    <source>
        <strain evidence="3 4">CCMP332</strain>
    </source>
</reference>
<dbReference type="InterPro" id="IPR020103">
    <property type="entry name" value="PsdUridine_synth_cat_dom_sf"/>
</dbReference>
<dbReference type="PANTHER" id="PTHR21600">
    <property type="entry name" value="MITOCHONDRIAL RNA PSEUDOURIDINE SYNTHASE"/>
    <property type="match status" value="1"/>
</dbReference>
<evidence type="ECO:0000313" key="4">
    <source>
        <dbReference type="Proteomes" id="UP001516023"/>
    </source>
</evidence>
<dbReference type="Proteomes" id="UP001516023">
    <property type="component" value="Unassembled WGS sequence"/>
</dbReference>
<accession>A0ABD3QTT5</accession>
<feature type="region of interest" description="Disordered" evidence="1">
    <location>
        <begin position="1"/>
        <end position="20"/>
    </location>
</feature>
<keyword evidence="4" id="KW-1185">Reference proteome</keyword>
<comment type="caution">
    <text evidence="3">The sequence shown here is derived from an EMBL/GenBank/DDBJ whole genome shotgun (WGS) entry which is preliminary data.</text>
</comment>
<dbReference type="PANTHER" id="PTHR21600:SF70">
    <property type="entry name" value="PSEUDOURIDINE SYNTHASE RSUA_RLUA-LIKE DOMAIN-CONTAINING PROTEIN"/>
    <property type="match status" value="1"/>
</dbReference>
<evidence type="ECO:0000259" key="2">
    <source>
        <dbReference type="Pfam" id="PF00849"/>
    </source>
</evidence>
<dbReference type="AlphaFoldDB" id="A0ABD3QTT5"/>
<sequence>MQEATSPPTDNPCWGGPHSQQHDLEQLLKVLGEKATPIASPDEYSSFLECVKRKVVVFQDENYLVINKPPDLRMDGPYRASVHKLLLYLFPPPSLRSPVMNDTLTSPVNCSDATESKDEIIRGDKTHATIHVPNHYALLQSVSSFSKHSCLKDDPFRIVHQLDYATSGVLLYAKSKRAAGIACHSFQERKTKKQYVAVVTHKNADVSEPPLSFGFFQNLPLLPPSSLSEWIDGSLEKRYRKKRRRETEDRSGKKNTFDGFMPVHSVFAKWRGVLLRMKKEKEAKNENAHPKLIQTKKHHDSVPPLPEPEKPLTPEEIEEFLSLGPSWKAVKNNKNAQSRCWVTVVETMAREYNASLKKFHAKKVELGDDNDAKTHAGVEKTDSVSLPPLFRIQTEGADSKACLDTFYICAAIGEYKDGRFEVLVDPYVAKSPVNDVTNKVREPSPLPEFRPSLTKCTVLWRGCMQIDPHDSLTMLPVAKVLLQPWTGRRHQLRVHLAQVAGFPILGDVTYGGDIEIKARDDIQPDIVRCNECPAQGTRAACRRMCLHAKELSILLAEGDVKSFEAPDPFTIVKSSRGEKEILAVS</sequence>
<proteinExistence type="predicted"/>
<dbReference type="Gene3D" id="3.30.2350.10">
    <property type="entry name" value="Pseudouridine synthase"/>
    <property type="match status" value="2"/>
</dbReference>
<dbReference type="EMBL" id="JABMIG020000020">
    <property type="protein sequence ID" value="KAL3802391.1"/>
    <property type="molecule type" value="Genomic_DNA"/>
</dbReference>
<evidence type="ECO:0000256" key="1">
    <source>
        <dbReference type="SAM" id="MobiDB-lite"/>
    </source>
</evidence>
<dbReference type="Pfam" id="PF00849">
    <property type="entry name" value="PseudoU_synth_2"/>
    <property type="match status" value="1"/>
</dbReference>
<evidence type="ECO:0000313" key="3">
    <source>
        <dbReference type="EMBL" id="KAL3802391.1"/>
    </source>
</evidence>
<dbReference type="SUPFAM" id="SSF55120">
    <property type="entry name" value="Pseudouridine synthase"/>
    <property type="match status" value="2"/>
</dbReference>
<feature type="domain" description="Pseudouridine synthase RsuA/RluA-like" evidence="2">
    <location>
        <begin position="63"/>
        <end position="265"/>
    </location>
</feature>
<protein>
    <recommendedName>
        <fullName evidence="2">Pseudouridine synthase RsuA/RluA-like domain-containing protein</fullName>
    </recommendedName>
</protein>
<gene>
    <name evidence="3" type="ORF">HJC23_007216</name>
</gene>
<dbReference type="InterPro" id="IPR006145">
    <property type="entry name" value="PsdUridine_synth_RsuA/RluA"/>
</dbReference>
<name>A0ABD3QTT5_9STRA</name>
<organism evidence="3 4">
    <name type="scientific">Cyclotella cryptica</name>
    <dbReference type="NCBI Taxonomy" id="29204"/>
    <lineage>
        <taxon>Eukaryota</taxon>
        <taxon>Sar</taxon>
        <taxon>Stramenopiles</taxon>
        <taxon>Ochrophyta</taxon>
        <taxon>Bacillariophyta</taxon>
        <taxon>Coscinodiscophyceae</taxon>
        <taxon>Thalassiosirophycidae</taxon>
        <taxon>Stephanodiscales</taxon>
        <taxon>Stephanodiscaceae</taxon>
        <taxon>Cyclotella</taxon>
    </lineage>
</organism>